<protein>
    <recommendedName>
        <fullName evidence="4">C2H2-type domain-containing protein</fullName>
    </recommendedName>
</protein>
<dbReference type="EMBL" id="JARK01000050">
    <property type="protein sequence ID" value="EYC44762.1"/>
    <property type="molecule type" value="Genomic_DNA"/>
</dbReference>
<evidence type="ECO:0000313" key="2">
    <source>
        <dbReference type="EMBL" id="EYC44762.1"/>
    </source>
</evidence>
<sequence>MTRKTAGSKSNTWQERASYVQINIYNTSLKDLRQHGINIKNMLKRIDHHSVVVDVPIPSSNSRRITTLSSRRRVKPSCEQQVYPKTMQAVKIDKSTSKVSFAAESIVPSAKGTKRGNINHYVGEEMFQDCLEEDLEGSYGEDICGRQLQPKLFRNEALKAATPRNSEKRVLQRKSPHISHSNISKPQPATASQKISGKSHVHPGEREICRARPNTQNISEQNSASCTKEYVNRPLSSTSYSLAKEGVIEVDIRKLLGSGNIVKEPIYKGANTSEREDENEVNEVTKSVPAGNRRRESMPSKTTTVQNVSRRIGDLVASPYTTTESEYVGNTILKVSNTPKRKRLSSSNESRAEKKDGEGKILEHRSDAAEHKNSSTKAEDAQLFECQMKGCGQKIHWRPRYGKDRILNHVRTHWGKLTKKCKLCDYKATHAHKVLSHHKVAHPSEKYGMADSLETKEDLEQLELLWRKCFPSWYSRQPS</sequence>
<gene>
    <name evidence="2" type="primary">Acey_s0450.g1672</name>
    <name evidence="2" type="ORF">Y032_0450g1672</name>
</gene>
<reference evidence="3" key="1">
    <citation type="journal article" date="2015" name="Nat. Genet.">
        <title>The genome and transcriptome of the zoonotic hookworm Ancylostoma ceylanicum identify infection-specific gene families.</title>
        <authorList>
            <person name="Schwarz E.M."/>
            <person name="Hu Y."/>
            <person name="Antoshechkin I."/>
            <person name="Miller M.M."/>
            <person name="Sternberg P.W."/>
            <person name="Aroian R.V."/>
        </authorList>
    </citation>
    <scope>NUCLEOTIDE SEQUENCE</scope>
    <source>
        <strain evidence="3">HY135</strain>
    </source>
</reference>
<accession>A0A016WZR6</accession>
<dbReference type="AlphaFoldDB" id="A0A016WZR6"/>
<dbReference type="PANTHER" id="PTHR36945">
    <property type="entry name" value="HIGH INCIDENCE OF MALES (INCREASED X CHROMOSOME LOSS)-RELATED-RELATED"/>
    <property type="match status" value="1"/>
</dbReference>
<dbReference type="InterPro" id="IPR053360">
    <property type="entry name" value="Zinc_finger_domain"/>
</dbReference>
<dbReference type="OrthoDB" id="5865697at2759"/>
<feature type="region of interest" description="Disordered" evidence="1">
    <location>
        <begin position="338"/>
        <end position="377"/>
    </location>
</feature>
<comment type="caution">
    <text evidence="2">The sequence shown here is derived from an EMBL/GenBank/DDBJ whole genome shotgun (WGS) entry which is preliminary data.</text>
</comment>
<evidence type="ECO:0000313" key="3">
    <source>
        <dbReference type="Proteomes" id="UP000024635"/>
    </source>
</evidence>
<evidence type="ECO:0000256" key="1">
    <source>
        <dbReference type="SAM" id="MobiDB-lite"/>
    </source>
</evidence>
<dbReference type="PANTHER" id="PTHR36945:SF1">
    <property type="entry name" value="ZINC FINGER PROTEIN C02F5.12-RELATED"/>
    <property type="match status" value="1"/>
</dbReference>
<feature type="region of interest" description="Disordered" evidence="1">
    <location>
        <begin position="272"/>
        <end position="307"/>
    </location>
</feature>
<feature type="compositionally biased region" description="Basic and acidic residues" evidence="1">
    <location>
        <begin position="350"/>
        <end position="377"/>
    </location>
</feature>
<feature type="region of interest" description="Disordered" evidence="1">
    <location>
        <begin position="160"/>
        <end position="204"/>
    </location>
</feature>
<evidence type="ECO:0008006" key="4">
    <source>
        <dbReference type="Google" id="ProtNLM"/>
    </source>
</evidence>
<name>A0A016WZR6_9BILA</name>
<organism evidence="2 3">
    <name type="scientific">Ancylostoma ceylanicum</name>
    <dbReference type="NCBI Taxonomy" id="53326"/>
    <lineage>
        <taxon>Eukaryota</taxon>
        <taxon>Metazoa</taxon>
        <taxon>Ecdysozoa</taxon>
        <taxon>Nematoda</taxon>
        <taxon>Chromadorea</taxon>
        <taxon>Rhabditida</taxon>
        <taxon>Rhabditina</taxon>
        <taxon>Rhabditomorpha</taxon>
        <taxon>Strongyloidea</taxon>
        <taxon>Ancylostomatidae</taxon>
        <taxon>Ancylostomatinae</taxon>
        <taxon>Ancylostoma</taxon>
    </lineage>
</organism>
<keyword evidence="3" id="KW-1185">Reference proteome</keyword>
<feature type="compositionally biased region" description="Polar residues" evidence="1">
    <location>
        <begin position="178"/>
        <end position="196"/>
    </location>
</feature>
<proteinExistence type="predicted"/>
<dbReference type="Proteomes" id="UP000024635">
    <property type="component" value="Unassembled WGS sequence"/>
</dbReference>